<keyword evidence="11" id="KW-1185">Reference proteome</keyword>
<dbReference type="InterPro" id="IPR013087">
    <property type="entry name" value="Znf_C2H2_type"/>
</dbReference>
<dbReference type="AlphaFoldDB" id="A0AAE2D290"/>
<dbReference type="PROSITE" id="PS00028">
    <property type="entry name" value="ZINC_FINGER_C2H2_1"/>
    <property type="match status" value="3"/>
</dbReference>
<evidence type="ECO:0000256" key="6">
    <source>
        <dbReference type="ARBA" id="ARBA00023242"/>
    </source>
</evidence>
<gene>
    <name evidence="10" type="ORF">MN116_007708</name>
</gene>
<dbReference type="PANTHER" id="PTHR23235:SF120">
    <property type="entry name" value="KRUPPEL-LIKE FACTOR 15"/>
    <property type="match status" value="1"/>
</dbReference>
<dbReference type="SUPFAM" id="SSF57667">
    <property type="entry name" value="beta-beta-alpha zinc fingers"/>
    <property type="match status" value="2"/>
</dbReference>
<accession>A0AAE2D290</accession>
<evidence type="ECO:0000256" key="3">
    <source>
        <dbReference type="ARBA" id="ARBA00022737"/>
    </source>
</evidence>
<name>A0AAE2D290_SCHME</name>
<sequence length="532" mass="60697">MGIAYESLYLPVVTVDSGFDKINELQAAEVLLSLANGSYSNWSSFSHDIPSLNQNSYFISQNHQSSMLKESTVENLLNGDEQKNKSQSNSTSFDRNLHRNIKFKLHRIKSLINKKSISSDFDKFQQIPDTTNAQQDFHSFNPVLSSITFDVPNTSVAEALRKNQESFYNQSSTINDVSNTNWSNGNMTLYYPNHIESRESLLTINEYSPNCESITSTNQTNKLDIDQQSDNRVTFALPDDCELSPPPPPPPYHHHPESYSNCERNYDDRNNVDQHILLHRILHTNSDLTTLLHSSNNDTFRSCNSDSQLLRNNLNDFSQCSTSHYYDQMFNSQLLETLTPRKSDSYLQLISSPSSNSQCPNVVNQSCQNFSPVMITTTNVKLQDTTRSDPMFPNVNSTVSYCPMTTTHIINSITTNTASNTTNVIIPVSSSSGSNPSNTLERVKSYRCNFDGCTKAYFKSSHLKAHIRVHTGEKPYICDWNHCNRKFARSDELSRHRRAHTGERNFICQRCPRRFTRSDHLTKHLRRHNSPK</sequence>
<evidence type="ECO:0000313" key="11">
    <source>
        <dbReference type="Proteomes" id="UP001292079"/>
    </source>
</evidence>
<dbReference type="SMART" id="SM00355">
    <property type="entry name" value="ZnF_C2H2"/>
    <property type="match status" value="4"/>
</dbReference>
<comment type="subcellular location">
    <subcellularLocation>
        <location evidence="1">Nucleus</location>
    </subcellularLocation>
</comment>
<dbReference type="EMBL" id="JALJAT010000006">
    <property type="protein sequence ID" value="KAK4468507.1"/>
    <property type="molecule type" value="Genomic_DNA"/>
</dbReference>
<proteinExistence type="predicted"/>
<reference evidence="10" key="1">
    <citation type="submission" date="2022-04" db="EMBL/GenBank/DDBJ databases">
        <authorList>
            <person name="Xu L."/>
            <person name="Lv Z."/>
        </authorList>
    </citation>
    <scope>NUCLEOTIDE SEQUENCE</scope>
    <source>
        <strain evidence="10">LV_2022a</strain>
    </source>
</reference>
<evidence type="ECO:0000259" key="9">
    <source>
        <dbReference type="PROSITE" id="PS50157"/>
    </source>
</evidence>
<reference evidence="10" key="2">
    <citation type="journal article" date="2023" name="Infect Dis Poverty">
        <title>Chromosome-scale genome of the human blood fluke Schistosoma mekongi and its implications for public health.</title>
        <authorList>
            <person name="Zhou M."/>
            <person name="Xu L."/>
            <person name="Xu D."/>
            <person name="Chen W."/>
            <person name="Khan J."/>
            <person name="Hu Y."/>
            <person name="Huang H."/>
            <person name="Wei H."/>
            <person name="Zhang Y."/>
            <person name="Chusongsang P."/>
            <person name="Tanasarnprasert K."/>
            <person name="Hu X."/>
            <person name="Limpanont Y."/>
            <person name="Lv Z."/>
        </authorList>
    </citation>
    <scope>NUCLEOTIDE SEQUENCE</scope>
    <source>
        <strain evidence="10">LV_2022a</strain>
    </source>
</reference>
<keyword evidence="3" id="KW-0677">Repeat</keyword>
<keyword evidence="4 7" id="KW-0863">Zinc-finger</keyword>
<dbReference type="GO" id="GO:0000981">
    <property type="term" value="F:DNA-binding transcription factor activity, RNA polymerase II-specific"/>
    <property type="evidence" value="ECO:0007669"/>
    <property type="project" value="TreeGrafter"/>
</dbReference>
<dbReference type="GO" id="GO:0000978">
    <property type="term" value="F:RNA polymerase II cis-regulatory region sequence-specific DNA binding"/>
    <property type="evidence" value="ECO:0007669"/>
    <property type="project" value="TreeGrafter"/>
</dbReference>
<dbReference type="Pfam" id="PF00096">
    <property type="entry name" value="zf-C2H2"/>
    <property type="match status" value="3"/>
</dbReference>
<evidence type="ECO:0000256" key="1">
    <source>
        <dbReference type="ARBA" id="ARBA00004123"/>
    </source>
</evidence>
<feature type="domain" description="C2H2-type" evidence="9">
    <location>
        <begin position="446"/>
        <end position="475"/>
    </location>
</feature>
<protein>
    <recommendedName>
        <fullName evidence="9">C2H2-type domain-containing protein</fullName>
    </recommendedName>
</protein>
<dbReference type="FunFam" id="3.30.160.60:FF:000125">
    <property type="entry name" value="Putative zinc finger protein 143"/>
    <property type="match status" value="1"/>
</dbReference>
<evidence type="ECO:0000256" key="4">
    <source>
        <dbReference type="ARBA" id="ARBA00022771"/>
    </source>
</evidence>
<evidence type="ECO:0000256" key="2">
    <source>
        <dbReference type="ARBA" id="ARBA00022723"/>
    </source>
</evidence>
<dbReference type="GO" id="GO:0008270">
    <property type="term" value="F:zinc ion binding"/>
    <property type="evidence" value="ECO:0007669"/>
    <property type="project" value="UniProtKB-KW"/>
</dbReference>
<evidence type="ECO:0000313" key="10">
    <source>
        <dbReference type="EMBL" id="KAK4468507.1"/>
    </source>
</evidence>
<dbReference type="Gene3D" id="3.30.160.60">
    <property type="entry name" value="Classic Zinc Finger"/>
    <property type="match status" value="3"/>
</dbReference>
<dbReference type="GO" id="GO:0005634">
    <property type="term" value="C:nucleus"/>
    <property type="evidence" value="ECO:0007669"/>
    <property type="project" value="UniProtKB-SubCell"/>
</dbReference>
<keyword evidence="2" id="KW-0479">Metal-binding</keyword>
<feature type="domain" description="C2H2-type" evidence="9">
    <location>
        <begin position="506"/>
        <end position="532"/>
    </location>
</feature>
<dbReference type="InterPro" id="IPR036236">
    <property type="entry name" value="Znf_C2H2_sf"/>
</dbReference>
<comment type="caution">
    <text evidence="10">The sequence shown here is derived from an EMBL/GenBank/DDBJ whole genome shotgun (WGS) entry which is preliminary data.</text>
</comment>
<dbReference type="FunFam" id="3.30.160.60:FF:000018">
    <property type="entry name" value="Krueppel-like factor 15"/>
    <property type="match status" value="1"/>
</dbReference>
<dbReference type="PROSITE" id="PS50157">
    <property type="entry name" value="ZINC_FINGER_C2H2_2"/>
    <property type="match status" value="3"/>
</dbReference>
<evidence type="ECO:0000256" key="8">
    <source>
        <dbReference type="SAM" id="MobiDB-lite"/>
    </source>
</evidence>
<feature type="domain" description="C2H2-type" evidence="9">
    <location>
        <begin position="476"/>
        <end position="505"/>
    </location>
</feature>
<keyword evidence="6" id="KW-0539">Nucleus</keyword>
<dbReference type="Proteomes" id="UP001292079">
    <property type="component" value="Unassembled WGS sequence"/>
</dbReference>
<evidence type="ECO:0000256" key="5">
    <source>
        <dbReference type="ARBA" id="ARBA00022833"/>
    </source>
</evidence>
<dbReference type="FunFam" id="3.30.160.60:FF:000100">
    <property type="entry name" value="Zinc finger 45-like"/>
    <property type="match status" value="1"/>
</dbReference>
<dbReference type="PANTHER" id="PTHR23235">
    <property type="entry name" value="KRUEPPEL-LIKE TRANSCRIPTION FACTOR"/>
    <property type="match status" value="1"/>
</dbReference>
<feature type="region of interest" description="Disordered" evidence="8">
    <location>
        <begin position="242"/>
        <end position="266"/>
    </location>
</feature>
<evidence type="ECO:0000256" key="7">
    <source>
        <dbReference type="PROSITE-ProRule" id="PRU00042"/>
    </source>
</evidence>
<keyword evidence="5" id="KW-0862">Zinc</keyword>
<organism evidence="10 11">
    <name type="scientific">Schistosoma mekongi</name>
    <name type="common">Parasitic worm</name>
    <dbReference type="NCBI Taxonomy" id="38744"/>
    <lineage>
        <taxon>Eukaryota</taxon>
        <taxon>Metazoa</taxon>
        <taxon>Spiralia</taxon>
        <taxon>Lophotrochozoa</taxon>
        <taxon>Platyhelminthes</taxon>
        <taxon>Trematoda</taxon>
        <taxon>Digenea</taxon>
        <taxon>Strigeidida</taxon>
        <taxon>Schistosomatoidea</taxon>
        <taxon>Schistosomatidae</taxon>
        <taxon>Schistosoma</taxon>
    </lineage>
</organism>